<feature type="binding site" evidence="5">
    <location>
        <position position="172"/>
    </location>
    <ligand>
        <name>substrate</name>
    </ligand>
</feature>
<dbReference type="SUPFAM" id="SSF56601">
    <property type="entry name" value="beta-lactamase/transpeptidase-like"/>
    <property type="match status" value="1"/>
</dbReference>
<keyword evidence="3 5" id="KW-0378">Hydrolase</keyword>
<feature type="binding site" evidence="5">
    <location>
        <position position="248"/>
    </location>
    <ligand>
        <name>substrate</name>
    </ligand>
</feature>
<comment type="similarity">
    <text evidence="1 5">Belongs to the glutaminase family.</text>
</comment>
<dbReference type="EMBL" id="JPVN01000014">
    <property type="protein sequence ID" value="KGR78054.1"/>
    <property type="molecule type" value="Genomic_DNA"/>
</dbReference>
<dbReference type="EC" id="3.5.1.2" evidence="2 5"/>
<dbReference type="InterPro" id="IPR012338">
    <property type="entry name" value="Beta-lactam/transpept-like"/>
</dbReference>
<dbReference type="Proteomes" id="UP000030416">
    <property type="component" value="Unassembled WGS sequence"/>
</dbReference>
<evidence type="ECO:0000256" key="4">
    <source>
        <dbReference type="ARBA" id="ARBA00049534"/>
    </source>
</evidence>
<dbReference type="eggNOG" id="COG2066">
    <property type="taxonomic scope" value="Bacteria"/>
</dbReference>
<dbReference type="HAMAP" id="MF_00313">
    <property type="entry name" value="Glutaminase"/>
    <property type="match status" value="1"/>
</dbReference>
<dbReference type="Pfam" id="PF04960">
    <property type="entry name" value="Glutaminase"/>
    <property type="match status" value="1"/>
</dbReference>
<evidence type="ECO:0000256" key="5">
    <source>
        <dbReference type="HAMAP-Rule" id="MF_00313"/>
    </source>
</evidence>
<keyword evidence="5" id="KW-0007">Acetylation</keyword>
<accession>A0A0A3I003</accession>
<dbReference type="GO" id="GO:0004359">
    <property type="term" value="F:glutaminase activity"/>
    <property type="evidence" value="ECO:0007669"/>
    <property type="project" value="UniProtKB-UniRule"/>
</dbReference>
<evidence type="ECO:0000313" key="6">
    <source>
        <dbReference type="EMBL" id="KGR78054.1"/>
    </source>
</evidence>
<comment type="subunit">
    <text evidence="5">Homotetramer.</text>
</comment>
<comment type="caution">
    <text evidence="6">The sequence shown here is derived from an EMBL/GenBank/DDBJ whole genome shotgun (WGS) entry which is preliminary data.</text>
</comment>
<feature type="binding site" evidence="5">
    <location>
        <position position="196"/>
    </location>
    <ligand>
        <name>substrate</name>
    </ligand>
</feature>
<dbReference type="PANTHER" id="PTHR12544">
    <property type="entry name" value="GLUTAMINASE"/>
    <property type="match status" value="1"/>
</dbReference>
<reference evidence="6 7" key="1">
    <citation type="submission" date="2014-02" db="EMBL/GenBank/DDBJ databases">
        <title>Draft genome sequence of Lysinibacillus manganicus DSM 26584T.</title>
        <authorList>
            <person name="Zhang F."/>
            <person name="Wang G."/>
            <person name="Zhang L."/>
        </authorList>
    </citation>
    <scope>NUCLEOTIDE SEQUENCE [LARGE SCALE GENOMIC DNA]</scope>
    <source>
        <strain evidence="6 7">DSM 26584</strain>
    </source>
</reference>
<dbReference type="AlphaFoldDB" id="A0A0A3I003"/>
<dbReference type="Gene3D" id="3.40.710.10">
    <property type="entry name" value="DD-peptidase/beta-lactamase superfamily"/>
    <property type="match status" value="1"/>
</dbReference>
<evidence type="ECO:0000256" key="3">
    <source>
        <dbReference type="ARBA" id="ARBA00022801"/>
    </source>
</evidence>
<evidence type="ECO:0000256" key="1">
    <source>
        <dbReference type="ARBA" id="ARBA00011076"/>
    </source>
</evidence>
<dbReference type="PANTHER" id="PTHR12544:SF32">
    <property type="entry name" value="GLUTAMINASE 1"/>
    <property type="match status" value="1"/>
</dbReference>
<gene>
    <name evidence="5" type="primary">glsA</name>
    <name evidence="6" type="ORF">CD29_12945</name>
</gene>
<feature type="binding site" evidence="5">
    <location>
        <position position="121"/>
    </location>
    <ligand>
        <name>substrate</name>
    </ligand>
</feature>
<name>A0A0A3I003_9BACL</name>
<evidence type="ECO:0000256" key="2">
    <source>
        <dbReference type="ARBA" id="ARBA00012918"/>
    </source>
</evidence>
<dbReference type="InterPro" id="IPR015868">
    <property type="entry name" value="Glutaminase"/>
</dbReference>
<keyword evidence="7" id="KW-1185">Reference proteome</keyword>
<proteinExistence type="inferred from homology"/>
<protein>
    <recommendedName>
        <fullName evidence="2 5">Glutaminase</fullName>
        <ecNumber evidence="2 5">3.5.1.2</ecNumber>
    </recommendedName>
</protein>
<dbReference type="GO" id="GO:0006543">
    <property type="term" value="P:L-glutamine catabolic process"/>
    <property type="evidence" value="ECO:0007669"/>
    <property type="project" value="TreeGrafter"/>
</dbReference>
<evidence type="ECO:0000313" key="7">
    <source>
        <dbReference type="Proteomes" id="UP000030416"/>
    </source>
</evidence>
<dbReference type="NCBIfam" id="TIGR03814">
    <property type="entry name" value="Gln_ase"/>
    <property type="match status" value="1"/>
</dbReference>
<comment type="catalytic activity">
    <reaction evidence="4 5">
        <text>L-glutamine + H2O = L-glutamate + NH4(+)</text>
        <dbReference type="Rhea" id="RHEA:15889"/>
        <dbReference type="ChEBI" id="CHEBI:15377"/>
        <dbReference type="ChEBI" id="CHEBI:28938"/>
        <dbReference type="ChEBI" id="CHEBI:29985"/>
        <dbReference type="ChEBI" id="CHEBI:58359"/>
        <dbReference type="EC" id="3.5.1.2"/>
    </reaction>
</comment>
<feature type="binding site" evidence="5">
    <location>
        <position position="69"/>
    </location>
    <ligand>
        <name>substrate</name>
    </ligand>
</feature>
<dbReference type="GO" id="GO:0006537">
    <property type="term" value="P:glutamate biosynthetic process"/>
    <property type="evidence" value="ECO:0007669"/>
    <property type="project" value="TreeGrafter"/>
</dbReference>
<sequence length="320" mass="35099">MDIRKHIRGETMIQTIFENVKSAPDSGHLASYIPALANQSKDLFAACLVDGKGEVLEFGDIDYLFTLQSISKVMSFIVAAEHLGVDRILEKVDVEPTGDPFNSIVRLEVAEKGKPFNPMINAGAITVASLLPGETVELRVNAVREYLSKITGHEHYVNQEVYKSELETAYRNRAIANYLKANDYLVGTVEEALETYLQLCSLEVSTQDLSKFGLFLSSDGKFANDNKNLISRKTAQFSKALMMTCGLYNASGKYAATIGFPMKSGVSGGVLCTVHNGELENLNGHIGIAVFSPMIDEIGNSVKGMDFLKKLSDQYKLSVF</sequence>
<feature type="binding site" evidence="5">
    <location>
        <position position="266"/>
    </location>
    <ligand>
        <name>substrate</name>
    </ligand>
</feature>
<feature type="binding site" evidence="5">
    <location>
        <position position="165"/>
    </location>
    <ligand>
        <name>substrate</name>
    </ligand>
</feature>
<dbReference type="STRING" id="1384049.CD29_12945"/>
<organism evidence="6 7">
    <name type="scientific">Ureibacillus manganicus DSM 26584</name>
    <dbReference type="NCBI Taxonomy" id="1384049"/>
    <lineage>
        <taxon>Bacteria</taxon>
        <taxon>Bacillati</taxon>
        <taxon>Bacillota</taxon>
        <taxon>Bacilli</taxon>
        <taxon>Bacillales</taxon>
        <taxon>Caryophanaceae</taxon>
        <taxon>Ureibacillus</taxon>
    </lineage>
</organism>